<dbReference type="Proteomes" id="UP000808146">
    <property type="component" value="Unassembled WGS sequence"/>
</dbReference>
<protein>
    <submittedName>
        <fullName evidence="1">Uncharacterized protein</fullName>
    </submittedName>
</protein>
<sequence>MRQPPTKAQPRHPATRFTRPRRSLCQAWNLKRIIAGGHACQLRPAYSKLTPGDYAKRVIWGELYDPALRFQLDEGFDFCCILPGYLPTNSEESLGNASLIVWLNRGV</sequence>
<accession>A0A9D7QIR3</accession>
<organism evidence="1 2">
    <name type="scientific">Candidatus Dechloromonas phosphorivorans</name>
    <dbReference type="NCBI Taxonomy" id="2899244"/>
    <lineage>
        <taxon>Bacteria</taxon>
        <taxon>Pseudomonadati</taxon>
        <taxon>Pseudomonadota</taxon>
        <taxon>Betaproteobacteria</taxon>
        <taxon>Rhodocyclales</taxon>
        <taxon>Azonexaceae</taxon>
        <taxon>Dechloromonas</taxon>
    </lineage>
</organism>
<dbReference type="Gene3D" id="3.40.630.30">
    <property type="match status" value="1"/>
</dbReference>
<reference evidence="1" key="1">
    <citation type="submission" date="2020-10" db="EMBL/GenBank/DDBJ databases">
        <title>Connecting structure to function with the recovery of over 1000 high-quality activated sludge metagenome-assembled genomes encoding full-length rRNA genes using long-read sequencing.</title>
        <authorList>
            <person name="Singleton C.M."/>
            <person name="Petriglieri F."/>
            <person name="Kristensen J.M."/>
            <person name="Kirkegaard R.H."/>
            <person name="Michaelsen T.Y."/>
            <person name="Andersen M.H."/>
            <person name="Karst S.M."/>
            <person name="Dueholm M.S."/>
            <person name="Nielsen P.H."/>
            <person name="Albertsen M."/>
        </authorList>
    </citation>
    <scope>NUCLEOTIDE SEQUENCE</scope>
    <source>
        <strain evidence="1">OdNE_18-Q3-R46-58_BAT3C.305</strain>
    </source>
</reference>
<gene>
    <name evidence="1" type="ORF">IPN75_15460</name>
</gene>
<dbReference type="EMBL" id="JADKBR010000018">
    <property type="protein sequence ID" value="MBK8891666.1"/>
    <property type="molecule type" value="Genomic_DNA"/>
</dbReference>
<name>A0A9D7QIR3_9RHOO</name>
<evidence type="ECO:0000313" key="1">
    <source>
        <dbReference type="EMBL" id="MBK8891666.1"/>
    </source>
</evidence>
<comment type="caution">
    <text evidence="1">The sequence shown here is derived from an EMBL/GenBank/DDBJ whole genome shotgun (WGS) entry which is preliminary data.</text>
</comment>
<proteinExistence type="predicted"/>
<evidence type="ECO:0000313" key="2">
    <source>
        <dbReference type="Proteomes" id="UP000808146"/>
    </source>
</evidence>
<dbReference type="AlphaFoldDB" id="A0A9D7QIR3"/>